<keyword evidence="2" id="KW-1185">Reference proteome</keyword>
<dbReference type="HOGENOM" id="CLU_2938426_0_0_4"/>
<gene>
    <name evidence="1" type="ordered locus">Rmet_6762</name>
</gene>
<evidence type="ECO:0000313" key="2">
    <source>
        <dbReference type="Proteomes" id="UP000002429"/>
    </source>
</evidence>
<dbReference type="SUPFAM" id="SSF141868">
    <property type="entry name" value="EAL domain-like"/>
    <property type="match status" value="1"/>
</dbReference>
<dbReference type="EMBL" id="CP000353">
    <property type="protein sequence ID" value="ADC45341.1"/>
    <property type="molecule type" value="Genomic_DNA"/>
</dbReference>
<keyword evidence="1" id="KW-0614">Plasmid</keyword>
<organism evidence="1 2">
    <name type="scientific">Cupriavidus metallidurans (strain ATCC 43123 / DSM 2839 / NBRC 102507 / CH34)</name>
    <name type="common">Ralstonia metallidurans</name>
    <dbReference type="NCBI Taxonomy" id="266264"/>
    <lineage>
        <taxon>Bacteria</taxon>
        <taxon>Pseudomonadati</taxon>
        <taxon>Pseudomonadota</taxon>
        <taxon>Betaproteobacteria</taxon>
        <taxon>Burkholderiales</taxon>
        <taxon>Burkholderiaceae</taxon>
        <taxon>Cupriavidus</taxon>
    </lineage>
</organism>
<name>D3DYH1_CUPMC</name>
<dbReference type="KEGG" id="rme:Rmet_6762"/>
<evidence type="ECO:0000313" key="1">
    <source>
        <dbReference type="EMBL" id="ADC45341.1"/>
    </source>
</evidence>
<geneLocation type="plasmid" evidence="1 2">
    <name>megaplasmid</name>
</geneLocation>
<dbReference type="AlphaFoldDB" id="D3DYH1"/>
<protein>
    <submittedName>
        <fullName evidence="1">Uncharacterized protein</fullName>
    </submittedName>
</protein>
<dbReference type="Proteomes" id="UP000002429">
    <property type="component" value="Plasmid megaplasmid"/>
</dbReference>
<sequence>MDSDHRSGRTFLWHPTTRCALVETIAQFNAMRELGCAFGQAQLGAPALPAAEFLALALQR</sequence>
<proteinExistence type="predicted"/>
<dbReference type="InterPro" id="IPR035919">
    <property type="entry name" value="EAL_sf"/>
</dbReference>
<reference evidence="2" key="1">
    <citation type="journal article" date="2010" name="PLoS ONE">
        <title>The complete genome sequence of Cupriavidus metallidurans strain CH34, a master survivalist in harsh and anthropogenic environments.</title>
        <authorList>
            <person name="Janssen P.J."/>
            <person name="Van Houdt R."/>
            <person name="Moors H."/>
            <person name="Monsieurs P."/>
            <person name="Morin N."/>
            <person name="Michaux A."/>
            <person name="Benotmane M.A."/>
            <person name="Leys N."/>
            <person name="Vallaeys T."/>
            <person name="Lapidus A."/>
            <person name="Monchy S."/>
            <person name="Medigue C."/>
            <person name="Taghavi S."/>
            <person name="McCorkle S."/>
            <person name="Dunn J."/>
            <person name="van der Lelie D."/>
            <person name="Mergeay M."/>
        </authorList>
    </citation>
    <scope>NUCLEOTIDE SEQUENCE [LARGE SCALE GENOMIC DNA]</scope>
    <source>
        <strain evidence="2">ATCC 43123 / DSM 2839 / NBRC 102507 / CH34</strain>
    </source>
</reference>
<accession>D3DYH1</accession>